<feature type="transmembrane region" description="Helical" evidence="6">
    <location>
        <begin position="328"/>
        <end position="354"/>
    </location>
</feature>
<organism evidence="7 9">
    <name type="scientific">Paenibacillus macerans</name>
    <name type="common">Bacillus macerans</name>
    <dbReference type="NCBI Taxonomy" id="44252"/>
    <lineage>
        <taxon>Bacteria</taxon>
        <taxon>Bacillati</taxon>
        <taxon>Bacillota</taxon>
        <taxon>Bacilli</taxon>
        <taxon>Bacillales</taxon>
        <taxon>Paenibacillaceae</taxon>
        <taxon>Paenibacillus</taxon>
    </lineage>
</organism>
<feature type="transmembrane region" description="Helical" evidence="6">
    <location>
        <begin position="288"/>
        <end position="308"/>
    </location>
</feature>
<feature type="transmembrane region" description="Helical" evidence="6">
    <location>
        <begin position="36"/>
        <end position="53"/>
    </location>
</feature>
<dbReference type="GeneID" id="77008476"/>
<comment type="subcellular location">
    <subcellularLocation>
        <location evidence="1">Membrane</location>
        <topology evidence="1">Multi-pass membrane protein</topology>
    </subcellularLocation>
</comment>
<evidence type="ECO:0000256" key="4">
    <source>
        <dbReference type="ARBA" id="ARBA00022989"/>
    </source>
</evidence>
<feature type="transmembrane region" description="Helical" evidence="6">
    <location>
        <begin position="12"/>
        <end position="30"/>
    </location>
</feature>
<evidence type="ECO:0000256" key="5">
    <source>
        <dbReference type="ARBA" id="ARBA00023136"/>
    </source>
</evidence>
<dbReference type="InterPro" id="IPR002549">
    <property type="entry name" value="AI-2E-like"/>
</dbReference>
<dbReference type="Pfam" id="PF01594">
    <property type="entry name" value="AI-2E_transport"/>
    <property type="match status" value="1"/>
</dbReference>
<evidence type="ECO:0000256" key="6">
    <source>
        <dbReference type="SAM" id="Phobius"/>
    </source>
</evidence>
<dbReference type="NCBIfam" id="TIGR02872">
    <property type="entry name" value="spore_ytvI"/>
    <property type="match status" value="1"/>
</dbReference>
<keyword evidence="5 6" id="KW-0472">Membrane</keyword>
<accession>A0A090Z1W3</accession>
<keyword evidence="3 6" id="KW-0812">Transmembrane</keyword>
<dbReference type="OrthoDB" id="9774361at2"/>
<dbReference type="Proteomes" id="UP000442469">
    <property type="component" value="Unassembled WGS sequence"/>
</dbReference>
<evidence type="ECO:0000313" key="10">
    <source>
        <dbReference type="Proteomes" id="UP000442469"/>
    </source>
</evidence>
<dbReference type="HOGENOM" id="CLU_031275_4_0_9"/>
<dbReference type="STRING" id="44252.DJ90_4390"/>
<proteinExistence type="inferred from homology"/>
<dbReference type="GO" id="GO:0055085">
    <property type="term" value="P:transmembrane transport"/>
    <property type="evidence" value="ECO:0007669"/>
    <property type="project" value="TreeGrafter"/>
</dbReference>
<sequence length="372" mass="41200">MDSVVVKRVLRGSWICVVVVGSLAAVYWLIPLLYPFLIAWLISYAMNPFVLWLQQNMKLPRWLAVTVSLLVYFGSAAIILSAALTRLVKELIHLAESFDVRIEEWRRLFISWTQSDSIQSILNEINRFIADNPGYENTIHKNIDNTAEKIGSAVSHLVNNFLNIVVGLISSLPNLGVILAVILLATFFISSHWERDMRFLARSIPAPFRRTAGDIWKDLQKALSGYLRAQFIMISITAFIVLIGLLILGVESAFTYALLIGLVDLLPYLGVGTIMIPWLIYAFATGDMTLGIGLSVLYGIILVARQLIEPKVLASSVGLDPLPTLIAMFAGLKLFGVLGLIVGPVTLVVLGAAFRAGVVRDLRNYILHGRLR</sequence>
<keyword evidence="4 6" id="KW-1133">Transmembrane helix</keyword>
<reference evidence="8 10" key="2">
    <citation type="submission" date="2019-11" db="EMBL/GenBank/DDBJ databases">
        <title>Draft genome sequences of five Paenibacillus species of dairy origin.</title>
        <authorList>
            <person name="Olajide A.M."/>
            <person name="Chen S."/>
            <person name="Lapointe G."/>
        </authorList>
    </citation>
    <scope>NUCLEOTIDE SEQUENCE [LARGE SCALE GENOMIC DNA]</scope>
    <source>
        <strain evidence="8 10">3CT49</strain>
    </source>
</reference>
<dbReference type="RefSeq" id="WP_036624394.1">
    <property type="nucleotide sequence ID" value="NZ_BGML01000001.1"/>
</dbReference>
<comment type="similarity">
    <text evidence="2">Belongs to the autoinducer-2 exporter (AI-2E) (TC 2.A.86) family.</text>
</comment>
<evidence type="ECO:0000256" key="2">
    <source>
        <dbReference type="ARBA" id="ARBA00009773"/>
    </source>
</evidence>
<dbReference type="AlphaFoldDB" id="A0A090Z1W3"/>
<feature type="transmembrane region" description="Helical" evidence="6">
    <location>
        <begin position="62"/>
        <end position="84"/>
    </location>
</feature>
<dbReference type="EMBL" id="WNZZ01000025">
    <property type="protein sequence ID" value="MUG25484.1"/>
    <property type="molecule type" value="Genomic_DNA"/>
</dbReference>
<name>A0A090Z1W3_PAEMA</name>
<feature type="transmembrane region" description="Helical" evidence="6">
    <location>
        <begin position="164"/>
        <end position="189"/>
    </location>
</feature>
<dbReference type="Proteomes" id="UP000029278">
    <property type="component" value="Unassembled WGS sequence"/>
</dbReference>
<gene>
    <name evidence="7" type="primary">ytvI</name>
    <name evidence="7" type="ORF">DJ90_4390</name>
    <name evidence="8" type="ORF">GNQ08_24260</name>
</gene>
<dbReference type="PANTHER" id="PTHR21716:SF68">
    <property type="entry name" value="TRANSPORT PROTEIN YTVI-RELATED"/>
    <property type="match status" value="1"/>
</dbReference>
<feature type="transmembrane region" description="Helical" evidence="6">
    <location>
        <begin position="256"/>
        <end position="281"/>
    </location>
</feature>
<dbReference type="InterPro" id="IPR014227">
    <property type="entry name" value="YtvI-like"/>
</dbReference>
<comment type="caution">
    <text evidence="7">The sequence shown here is derived from an EMBL/GenBank/DDBJ whole genome shotgun (WGS) entry which is preliminary data.</text>
</comment>
<keyword evidence="9" id="KW-1185">Reference proteome</keyword>
<dbReference type="PANTHER" id="PTHR21716">
    <property type="entry name" value="TRANSMEMBRANE PROTEIN"/>
    <property type="match status" value="1"/>
</dbReference>
<evidence type="ECO:0000313" key="8">
    <source>
        <dbReference type="EMBL" id="MUG25484.1"/>
    </source>
</evidence>
<dbReference type="GO" id="GO:0016020">
    <property type="term" value="C:membrane"/>
    <property type="evidence" value="ECO:0007669"/>
    <property type="project" value="UniProtKB-SubCell"/>
</dbReference>
<feature type="transmembrane region" description="Helical" evidence="6">
    <location>
        <begin position="231"/>
        <end position="250"/>
    </location>
</feature>
<protein>
    <submittedName>
        <fullName evidence="7">Sporulation integral membrane protein YtvI</fullName>
    </submittedName>
</protein>
<evidence type="ECO:0000256" key="3">
    <source>
        <dbReference type="ARBA" id="ARBA00022692"/>
    </source>
</evidence>
<evidence type="ECO:0000256" key="1">
    <source>
        <dbReference type="ARBA" id="ARBA00004141"/>
    </source>
</evidence>
<dbReference type="PATRIC" id="fig|44252.3.peg.4960"/>
<evidence type="ECO:0000313" key="7">
    <source>
        <dbReference type="EMBL" id="KFM98425.1"/>
    </source>
</evidence>
<reference evidence="7 9" key="1">
    <citation type="submission" date="2014-04" db="EMBL/GenBank/DDBJ databases">
        <authorList>
            <person name="Bishop-Lilly K.A."/>
            <person name="Broomall S.M."/>
            <person name="Chain P.S."/>
            <person name="Chertkov O."/>
            <person name="Coyne S.R."/>
            <person name="Daligault H.E."/>
            <person name="Davenport K.W."/>
            <person name="Erkkila T."/>
            <person name="Frey K.G."/>
            <person name="Gibbons H.S."/>
            <person name="Gu W."/>
            <person name="Jaissle J."/>
            <person name="Johnson S.L."/>
            <person name="Koroleva G.I."/>
            <person name="Ladner J.T."/>
            <person name="Lo C.-C."/>
            <person name="Minogue T.D."/>
            <person name="Munk C."/>
            <person name="Palacios G.F."/>
            <person name="Redden C.L."/>
            <person name="Rosenzweig C.N."/>
            <person name="Scholz M.B."/>
            <person name="Teshima H."/>
            <person name="Xu Y."/>
        </authorList>
    </citation>
    <scope>NUCLEOTIDE SEQUENCE [LARGE SCALE GENOMIC DNA]</scope>
    <source>
        <strain evidence="7 9">8244</strain>
    </source>
</reference>
<dbReference type="EMBL" id="JMQA01000040">
    <property type="protein sequence ID" value="KFM98425.1"/>
    <property type="molecule type" value="Genomic_DNA"/>
</dbReference>
<evidence type="ECO:0000313" key="9">
    <source>
        <dbReference type="Proteomes" id="UP000029278"/>
    </source>
</evidence>